<evidence type="ECO:0000256" key="6">
    <source>
        <dbReference type="ARBA" id="ARBA00023128"/>
    </source>
</evidence>
<dbReference type="GO" id="GO:0030943">
    <property type="term" value="F:mitochondrion targeting sequence binding"/>
    <property type="evidence" value="ECO:0007669"/>
    <property type="project" value="TreeGrafter"/>
</dbReference>
<dbReference type="AlphaFoldDB" id="A0A2S2QLP2"/>
<name>A0A2S2QLP2_9HEMI</name>
<evidence type="ECO:0000256" key="8">
    <source>
        <dbReference type="ARBA" id="ARBA00024713"/>
    </source>
</evidence>
<dbReference type="GO" id="GO:0045039">
    <property type="term" value="P:protein insertion into mitochondrial inner membrane"/>
    <property type="evidence" value="ECO:0007669"/>
    <property type="project" value="UniProtKB-UniRule"/>
</dbReference>
<accession>A0A2S2QLP2</accession>
<evidence type="ECO:0000256" key="9">
    <source>
        <dbReference type="RuleBase" id="RU367038"/>
    </source>
</evidence>
<keyword evidence="9" id="KW-0811">Translocation</keyword>
<gene>
    <name evidence="10" type="primary">Tim22</name>
    <name evidence="10" type="ORF">g.143449</name>
</gene>
<reference evidence="10" key="1">
    <citation type="submission" date="2018-04" db="EMBL/GenBank/DDBJ databases">
        <title>Transcriptome assembly of Sipha flava.</title>
        <authorList>
            <person name="Scully E.D."/>
            <person name="Geib S.M."/>
            <person name="Palmer N.A."/>
            <person name="Koch K."/>
            <person name="Bradshaw J."/>
            <person name="Heng-Moss T."/>
            <person name="Sarath G."/>
        </authorList>
    </citation>
    <scope>NUCLEOTIDE SEQUENCE</scope>
</reference>
<keyword evidence="6 9" id="KW-0496">Mitochondrion</keyword>
<evidence type="ECO:0000256" key="4">
    <source>
        <dbReference type="ARBA" id="ARBA00022792"/>
    </source>
</evidence>
<evidence type="ECO:0000256" key="2">
    <source>
        <dbReference type="ARBA" id="ARBA00008444"/>
    </source>
</evidence>
<keyword evidence="9" id="KW-0813">Transport</keyword>
<dbReference type="PANTHER" id="PTHR14110:SF0">
    <property type="entry name" value="MITOCHONDRIAL IMPORT INNER MEMBRANE TRANSLOCASE SUBUNIT TIM22"/>
    <property type="match status" value="1"/>
</dbReference>
<comment type="function">
    <text evidence="8 9">Essential core component of the TIM22 complex, a complex that mediates the import and insertion of multi-pass transmembrane proteins into the mitochondrial inner membrane. In the TIM22 complex, it constitutes the voltage-activated and signal-gated channel. Forms a twin-pore translocase that uses the membrane potential as external driving force in 2 voltage-dependent steps.</text>
</comment>
<dbReference type="GO" id="GO:0042721">
    <property type="term" value="C:TIM22 mitochondrial import inner membrane insertion complex"/>
    <property type="evidence" value="ECO:0007669"/>
    <property type="project" value="UniProtKB-UniRule"/>
</dbReference>
<dbReference type="InterPro" id="IPR039175">
    <property type="entry name" value="TIM22"/>
</dbReference>
<dbReference type="Pfam" id="PF02466">
    <property type="entry name" value="Tim17"/>
    <property type="match status" value="1"/>
</dbReference>
<evidence type="ECO:0000256" key="7">
    <source>
        <dbReference type="ARBA" id="ARBA00023136"/>
    </source>
</evidence>
<keyword evidence="4 9" id="KW-0999">Mitochondrion inner membrane</keyword>
<keyword evidence="3" id="KW-0812">Transmembrane</keyword>
<dbReference type="GO" id="GO:0008320">
    <property type="term" value="F:protein transmembrane transporter activity"/>
    <property type="evidence" value="ECO:0007669"/>
    <property type="project" value="UniProtKB-UniRule"/>
</dbReference>
<dbReference type="PANTHER" id="PTHR14110">
    <property type="entry name" value="MITOCHONDRIAL IMPORT INNER MEMBRANE TRANSLOCASE SUBUNIT TIM22"/>
    <property type="match status" value="1"/>
</dbReference>
<evidence type="ECO:0000256" key="5">
    <source>
        <dbReference type="ARBA" id="ARBA00022989"/>
    </source>
</evidence>
<proteinExistence type="inferred from homology"/>
<evidence type="ECO:0000256" key="3">
    <source>
        <dbReference type="ARBA" id="ARBA00022692"/>
    </source>
</evidence>
<keyword evidence="9" id="KW-0653">Protein transport</keyword>
<sequence length="133" mass="14759">MSNEEKTSLSQEEVLHQFVNRIFNNDQFREKIMMPTVMGRPVMKTMEEKTLDTITESCAFKSILSGVMGFALGGAIGLFTSSVNPQIKPPGQTETVREILREMKTSSLGYAKNFGLLGAVFSGIECTVETVWI</sequence>
<comment type="subcellular location">
    <subcellularLocation>
        <location evidence="1 9">Mitochondrion inner membrane</location>
        <topology evidence="1 9">Multi-pass membrane protein</topology>
    </subcellularLocation>
</comment>
<comment type="subunit">
    <text evidence="9">Component of the TIM22 complex.</text>
</comment>
<keyword evidence="7" id="KW-0472">Membrane</keyword>
<dbReference type="EMBL" id="GGMS01009464">
    <property type="protein sequence ID" value="MBY78667.1"/>
    <property type="molecule type" value="Transcribed_RNA"/>
</dbReference>
<keyword evidence="5" id="KW-1133">Transmembrane helix</keyword>
<comment type="similarity">
    <text evidence="2 9">Belongs to the Tim17/Tim22/Tim23 family.</text>
</comment>
<dbReference type="OrthoDB" id="75343at2759"/>
<evidence type="ECO:0000256" key="1">
    <source>
        <dbReference type="ARBA" id="ARBA00004448"/>
    </source>
</evidence>
<evidence type="ECO:0000313" key="10">
    <source>
        <dbReference type="EMBL" id="MBY78667.1"/>
    </source>
</evidence>
<protein>
    <recommendedName>
        <fullName evidence="9">Mitochondrial import inner membrane translocase subunit TIM22</fullName>
    </recommendedName>
</protein>
<organism evidence="10">
    <name type="scientific">Sipha flava</name>
    <name type="common">yellow sugarcane aphid</name>
    <dbReference type="NCBI Taxonomy" id="143950"/>
    <lineage>
        <taxon>Eukaryota</taxon>
        <taxon>Metazoa</taxon>
        <taxon>Ecdysozoa</taxon>
        <taxon>Arthropoda</taxon>
        <taxon>Hexapoda</taxon>
        <taxon>Insecta</taxon>
        <taxon>Pterygota</taxon>
        <taxon>Neoptera</taxon>
        <taxon>Paraneoptera</taxon>
        <taxon>Hemiptera</taxon>
        <taxon>Sternorrhyncha</taxon>
        <taxon>Aphidomorpha</taxon>
        <taxon>Aphidoidea</taxon>
        <taxon>Aphididae</taxon>
        <taxon>Sipha</taxon>
    </lineage>
</organism>